<organism evidence="1">
    <name type="scientific">[Ruminococcus] torques</name>
    <dbReference type="NCBI Taxonomy" id="33039"/>
    <lineage>
        <taxon>Bacteria</taxon>
        <taxon>Bacillati</taxon>
        <taxon>Bacillota</taxon>
        <taxon>Clostridia</taxon>
        <taxon>Lachnospirales</taxon>
        <taxon>Lachnospiraceae</taxon>
        <taxon>Mediterraneibacter</taxon>
    </lineage>
</organism>
<name>A0A6N3BBH4_9FIRM</name>
<gene>
    <name evidence="1" type="ORF">RTLFYP15_01228</name>
</gene>
<reference evidence="1" key="1">
    <citation type="submission" date="2019-11" db="EMBL/GenBank/DDBJ databases">
        <authorList>
            <person name="Feng L."/>
        </authorList>
    </citation>
    <scope>NUCLEOTIDE SEQUENCE</scope>
    <source>
        <strain evidence="1">RtorquesLFYP15</strain>
    </source>
</reference>
<sequence length="84" mass="9657">MKLRKVKEYEFKSGDIISVNHEGESGELYISIGQLGEDMVFYENTYDEFGEFEVGIQETGSYQIKCFGKRASGRIEINYISLKL</sequence>
<dbReference type="EMBL" id="CACRUQ010000006">
    <property type="protein sequence ID" value="VYT99310.1"/>
    <property type="molecule type" value="Genomic_DNA"/>
</dbReference>
<proteinExistence type="predicted"/>
<evidence type="ECO:0000313" key="1">
    <source>
        <dbReference type="EMBL" id="VYT99310.1"/>
    </source>
</evidence>
<accession>A0A6N3BBH4</accession>
<protein>
    <submittedName>
        <fullName evidence="1">Uncharacterized protein</fullName>
    </submittedName>
</protein>
<dbReference type="AlphaFoldDB" id="A0A6N3BBH4"/>